<protein>
    <submittedName>
        <fullName evidence="5">SMP-30/gluconolactonase/LRE family protein</fullName>
    </submittedName>
</protein>
<evidence type="ECO:0000256" key="2">
    <source>
        <dbReference type="PIRSR" id="PIRSR605511-1"/>
    </source>
</evidence>
<dbReference type="InterPro" id="IPR013658">
    <property type="entry name" value="SGL"/>
</dbReference>
<keyword evidence="3" id="KW-0479">Metal-binding</keyword>
<dbReference type="Proteomes" id="UP000317982">
    <property type="component" value="Unassembled WGS sequence"/>
</dbReference>
<feature type="binding site" evidence="3">
    <location>
        <position position="203"/>
    </location>
    <ligand>
        <name>a divalent metal cation</name>
        <dbReference type="ChEBI" id="CHEBI:60240"/>
    </ligand>
</feature>
<sequence length="290" mass="30818">MVEVDVRAEQVTDPCTEHGEGPVWDTAGGVLRFVDMLAGAVLTFDPVTGGVTRSAVADVAAALRPRRSGGWVLATERGFALLDPGDLEAPDDAAPVWIEAFTDKGIRMNDGGCDPQGRFYCGTMAYSQDPGLGTLYRLDPDQSVHEVVGDLTVSNGLCWTPDGESAYFVDSPTKRIDVCAFDPKTGELQDRRPFVTITDGLPDGLTVDADGGVWVALYGAGAVHRYDRHGTLDLVVEVPVSQPTSCAFVDRDLFITTTRENLPEGAEPAAGALFHLRPGARGVPPLAFAG</sequence>
<dbReference type="OrthoDB" id="2633250at2"/>
<dbReference type="AlphaFoldDB" id="A0A545AUL9"/>
<feature type="domain" description="SMP-30/Gluconolactonase/LRE-like region" evidence="4">
    <location>
        <begin position="19"/>
        <end position="258"/>
    </location>
</feature>
<dbReference type="GO" id="GO:0004341">
    <property type="term" value="F:gluconolactonase activity"/>
    <property type="evidence" value="ECO:0007669"/>
    <property type="project" value="TreeGrafter"/>
</dbReference>
<accession>A0A545AUL9</accession>
<dbReference type="EMBL" id="VIRS01000006">
    <property type="protein sequence ID" value="TQS45030.1"/>
    <property type="molecule type" value="Genomic_DNA"/>
</dbReference>
<feature type="binding site" evidence="3">
    <location>
        <position position="107"/>
    </location>
    <ligand>
        <name>substrate</name>
    </ligand>
</feature>
<keyword evidence="6" id="KW-1185">Reference proteome</keyword>
<organism evidence="5 6">
    <name type="scientific">Cryptosporangium phraense</name>
    <dbReference type="NCBI Taxonomy" id="2593070"/>
    <lineage>
        <taxon>Bacteria</taxon>
        <taxon>Bacillati</taxon>
        <taxon>Actinomycetota</taxon>
        <taxon>Actinomycetes</taxon>
        <taxon>Cryptosporangiales</taxon>
        <taxon>Cryptosporangiaceae</taxon>
        <taxon>Cryptosporangium</taxon>
    </lineage>
</organism>
<evidence type="ECO:0000256" key="1">
    <source>
        <dbReference type="ARBA" id="ARBA00008853"/>
    </source>
</evidence>
<dbReference type="InParanoid" id="A0A545AUL9"/>
<dbReference type="InterPro" id="IPR005511">
    <property type="entry name" value="SMP-30"/>
</dbReference>
<dbReference type="PRINTS" id="PR01790">
    <property type="entry name" value="SMP30FAMILY"/>
</dbReference>
<dbReference type="SUPFAM" id="SSF63829">
    <property type="entry name" value="Calcium-dependent phosphotriesterase"/>
    <property type="match status" value="1"/>
</dbReference>
<evidence type="ECO:0000259" key="4">
    <source>
        <dbReference type="Pfam" id="PF08450"/>
    </source>
</evidence>
<dbReference type="Gene3D" id="2.120.10.30">
    <property type="entry name" value="TolB, C-terminal domain"/>
    <property type="match status" value="1"/>
</dbReference>
<feature type="binding site" evidence="3">
    <location>
        <position position="20"/>
    </location>
    <ligand>
        <name>a divalent metal cation</name>
        <dbReference type="ChEBI" id="CHEBI:60240"/>
    </ligand>
</feature>
<keyword evidence="3" id="KW-0862">Zinc</keyword>
<dbReference type="PANTHER" id="PTHR10907:SF47">
    <property type="entry name" value="REGUCALCIN"/>
    <property type="match status" value="1"/>
</dbReference>
<comment type="cofactor">
    <cofactor evidence="3">
        <name>Zn(2+)</name>
        <dbReference type="ChEBI" id="CHEBI:29105"/>
    </cofactor>
    <text evidence="3">Binds 1 divalent metal cation per subunit.</text>
</comment>
<dbReference type="GO" id="GO:0019853">
    <property type="term" value="P:L-ascorbic acid biosynthetic process"/>
    <property type="evidence" value="ECO:0007669"/>
    <property type="project" value="TreeGrafter"/>
</dbReference>
<proteinExistence type="inferred from homology"/>
<gene>
    <name evidence="5" type="ORF">FL583_11055</name>
</gene>
<evidence type="ECO:0000313" key="6">
    <source>
        <dbReference type="Proteomes" id="UP000317982"/>
    </source>
</evidence>
<feature type="active site" description="Proton donor/acceptor" evidence="2">
    <location>
        <position position="203"/>
    </location>
</feature>
<evidence type="ECO:0000313" key="5">
    <source>
        <dbReference type="EMBL" id="TQS45030.1"/>
    </source>
</evidence>
<dbReference type="GO" id="GO:0005509">
    <property type="term" value="F:calcium ion binding"/>
    <property type="evidence" value="ECO:0007669"/>
    <property type="project" value="TreeGrafter"/>
</dbReference>
<dbReference type="PANTHER" id="PTHR10907">
    <property type="entry name" value="REGUCALCIN"/>
    <property type="match status" value="1"/>
</dbReference>
<evidence type="ECO:0000256" key="3">
    <source>
        <dbReference type="PIRSR" id="PIRSR605511-2"/>
    </source>
</evidence>
<feature type="binding site" evidence="3">
    <location>
        <position position="109"/>
    </location>
    <ligand>
        <name>substrate</name>
    </ligand>
</feature>
<comment type="similarity">
    <text evidence="1">Belongs to the SMP-30/CGR1 family.</text>
</comment>
<dbReference type="InterPro" id="IPR011042">
    <property type="entry name" value="6-blade_b-propeller_TolB-like"/>
</dbReference>
<feature type="binding site" evidence="3">
    <location>
        <position position="155"/>
    </location>
    <ligand>
        <name>a divalent metal cation</name>
        <dbReference type="ChEBI" id="CHEBI:60240"/>
    </ligand>
</feature>
<comment type="caution">
    <text evidence="5">The sequence shown here is derived from an EMBL/GenBank/DDBJ whole genome shotgun (WGS) entry which is preliminary data.</text>
</comment>
<reference evidence="5 6" key="1">
    <citation type="submission" date="2019-07" db="EMBL/GenBank/DDBJ databases">
        <title>Cryptosporangium phraense sp. nov., isolated from plant litter.</title>
        <authorList>
            <person name="Suriyachadkun C."/>
        </authorList>
    </citation>
    <scope>NUCLEOTIDE SEQUENCE [LARGE SCALE GENOMIC DNA]</scope>
    <source>
        <strain evidence="5 6">A-T 5661</strain>
    </source>
</reference>
<dbReference type="Pfam" id="PF08450">
    <property type="entry name" value="SGL"/>
    <property type="match status" value="1"/>
</dbReference>
<name>A0A545AUL9_9ACTN</name>
<dbReference type="RefSeq" id="WP_142704479.1">
    <property type="nucleotide sequence ID" value="NZ_VIRS01000006.1"/>
</dbReference>